<evidence type="ECO:0000256" key="1">
    <source>
        <dbReference type="SAM" id="MobiDB-lite"/>
    </source>
</evidence>
<evidence type="ECO:0000313" key="3">
    <source>
        <dbReference type="Proteomes" id="UP000616499"/>
    </source>
</evidence>
<comment type="caution">
    <text evidence="2">The sequence shown here is derived from an EMBL/GenBank/DDBJ whole genome shotgun (WGS) entry which is preliminary data.</text>
</comment>
<name>A0ABQ2H5W1_9PSED</name>
<dbReference type="EMBL" id="BMNW01000032">
    <property type="protein sequence ID" value="GGM32142.1"/>
    <property type="molecule type" value="Genomic_DNA"/>
</dbReference>
<dbReference type="Proteomes" id="UP000616499">
    <property type="component" value="Unassembled WGS sequence"/>
</dbReference>
<feature type="compositionally biased region" description="Polar residues" evidence="1">
    <location>
        <begin position="1"/>
        <end position="30"/>
    </location>
</feature>
<organism evidence="2 3">
    <name type="scientific">Pseudomonas asuensis</name>
    <dbReference type="NCBI Taxonomy" id="1825787"/>
    <lineage>
        <taxon>Bacteria</taxon>
        <taxon>Pseudomonadati</taxon>
        <taxon>Pseudomonadota</taxon>
        <taxon>Gammaproteobacteria</taxon>
        <taxon>Pseudomonadales</taxon>
        <taxon>Pseudomonadaceae</taxon>
        <taxon>Pseudomonas</taxon>
    </lineage>
</organism>
<gene>
    <name evidence="2" type="ORF">GCM10009425_48370</name>
</gene>
<proteinExistence type="predicted"/>
<evidence type="ECO:0000313" key="2">
    <source>
        <dbReference type="EMBL" id="GGM32142.1"/>
    </source>
</evidence>
<sequence length="90" mass="9460">MESIRSGTAYNTKVSSTNPAQGTQAATGTHPSGHDRSLTSSMLSDHSVAELNAKETQGTEQEKALARFAKEAIGRGHLQLAPNQQPNSVA</sequence>
<reference evidence="3" key="1">
    <citation type="journal article" date="2019" name="Int. J. Syst. Evol. Microbiol.">
        <title>The Global Catalogue of Microorganisms (GCM) 10K type strain sequencing project: providing services to taxonomists for standard genome sequencing and annotation.</title>
        <authorList>
            <consortium name="The Broad Institute Genomics Platform"/>
            <consortium name="The Broad Institute Genome Sequencing Center for Infectious Disease"/>
            <person name="Wu L."/>
            <person name="Ma J."/>
        </authorList>
    </citation>
    <scope>NUCLEOTIDE SEQUENCE [LARGE SCALE GENOMIC DNA]</scope>
    <source>
        <strain evidence="3">JCM 13501</strain>
    </source>
</reference>
<feature type="region of interest" description="Disordered" evidence="1">
    <location>
        <begin position="1"/>
        <end position="46"/>
    </location>
</feature>
<keyword evidence="3" id="KW-1185">Reference proteome</keyword>
<accession>A0ABQ2H5W1</accession>
<protein>
    <submittedName>
        <fullName evidence="2">Uncharacterized protein</fullName>
    </submittedName>
</protein>